<comment type="caution">
    <text evidence="2">The sequence shown here is derived from an EMBL/GenBank/DDBJ whole genome shotgun (WGS) entry which is preliminary data.</text>
</comment>
<accession>J6ECA3</accession>
<dbReference type="EMBL" id="AACI03001828">
    <property type="protein sequence ID" value="EJT41959.1"/>
    <property type="molecule type" value="Genomic_DNA"/>
</dbReference>
<proteinExistence type="predicted"/>
<reference evidence="2 3" key="1">
    <citation type="journal article" date="2003" name="Science">
        <title>Finding functional features in Saccharomyces genomes by phylogenetic footprinting.</title>
        <authorList>
            <person name="Cliften P.F."/>
            <person name="Sudarsanam P."/>
            <person name="Desikan A."/>
            <person name="Fulton L."/>
            <person name="Fulton B."/>
            <person name="Majors J."/>
            <person name="Waterston R."/>
            <person name="Cohen B.A."/>
            <person name="Johnston M."/>
        </authorList>
    </citation>
    <scope>NUCLEOTIDE SEQUENCE [LARGE SCALE GENOMIC DNA]</scope>
    <source>
        <strain evidence="3">ATCC MYA-4449 / AS 2.2408 / CBS 8840 / NBRC 1802 / NCYC 2889</strain>
    </source>
</reference>
<dbReference type="HOGENOM" id="CLU_060779_1_0_1"/>
<sequence length="381" mass="42322">MCRNNSRSKSPYYRFDAPGRELAMSDHNLPDFQTCLKFSVTAKKSFLCMYRESVAEGTLASSIPTACDMQLKRAIDSIYPDGGIKVTVMNSTTASLDSLATTHVQDFEIVIIPDINSLLQPDQAKLVKVMRDSEMALQKAQSGRIFIGVLHWNNATPSSSAAKDGDNASKSAPKTRIFLPACIHIGAWLKHKFWFACAPPYLDFESSSESNMSTRANTGDGATTKEEGQGSEGKRSVVLNEEANLDDVFVGSNVRRYILDIMVHLRTHRLTYNARAGGVYTNSLDNMILLSRLIGLHSGKMFVSPSHIKEASMWYFPMHLELVQRSSMDSSLLYGSDPSLVDEMLEKLAKIKHEEVNEFENPLFLESLVVKNVLSKVVPPV</sequence>
<gene>
    <name evidence="2" type="primary">YKL098W</name>
    <name evidence="2" type="ORF">SKUD_152002</name>
</gene>
<dbReference type="Proteomes" id="UP000002753">
    <property type="component" value="Unassembled WGS sequence"/>
</dbReference>
<protein>
    <submittedName>
        <fullName evidence="2">MTC2-like protein</fullName>
    </submittedName>
</protein>
<feature type="region of interest" description="Disordered" evidence="1">
    <location>
        <begin position="205"/>
        <end position="237"/>
    </location>
</feature>
<keyword evidence="3" id="KW-1185">Reference proteome</keyword>
<reference evidence="3" key="2">
    <citation type="journal article" date="2011" name="G3 (Bethesda)">
        <title>The awesome power of yeast evolutionary genetics: New genome sequences and strain resources for the Saccharomyces sensu stricto genus.</title>
        <authorList>
            <person name="Scannell D.R."/>
            <person name="Zill O.A."/>
            <person name="Rokas A."/>
            <person name="Payen C."/>
            <person name="Dunham M.J."/>
            <person name="Eisen M.B."/>
            <person name="Rine J."/>
            <person name="Johnston M."/>
            <person name="Hittinger C.T."/>
        </authorList>
    </citation>
    <scope>GENOME REANNOTATION</scope>
    <source>
        <strain evidence="3">ATCC MYA-4449 / AS 2.2408 / CBS 8840 / NBRC 1802 / NCYC 2889</strain>
    </source>
</reference>
<organism evidence="2 3">
    <name type="scientific">Saccharomyces kudriavzevii (strain ATCC MYA-4449 / AS 2.2408 / CBS 8840 / NBRC 1802 / NCYC 2889)</name>
    <name type="common">Yeast</name>
    <dbReference type="NCBI Taxonomy" id="226230"/>
    <lineage>
        <taxon>Eukaryota</taxon>
        <taxon>Fungi</taxon>
        <taxon>Dikarya</taxon>
        <taxon>Ascomycota</taxon>
        <taxon>Saccharomycotina</taxon>
        <taxon>Saccharomycetes</taxon>
        <taxon>Saccharomycetales</taxon>
        <taxon>Saccharomycetaceae</taxon>
        <taxon>Saccharomyces</taxon>
    </lineage>
</organism>
<evidence type="ECO:0000313" key="3">
    <source>
        <dbReference type="Proteomes" id="UP000002753"/>
    </source>
</evidence>
<evidence type="ECO:0000256" key="1">
    <source>
        <dbReference type="SAM" id="MobiDB-lite"/>
    </source>
</evidence>
<feature type="compositionally biased region" description="Polar residues" evidence="1">
    <location>
        <begin position="205"/>
        <end position="221"/>
    </location>
</feature>
<feature type="compositionally biased region" description="Basic and acidic residues" evidence="1">
    <location>
        <begin position="223"/>
        <end position="235"/>
    </location>
</feature>
<dbReference type="AlphaFoldDB" id="J6ECA3"/>
<evidence type="ECO:0000313" key="2">
    <source>
        <dbReference type="EMBL" id="EJT41959.1"/>
    </source>
</evidence>
<name>J6ECA3_SACK1</name>